<evidence type="ECO:0000313" key="3">
    <source>
        <dbReference type="EMBL" id="EHJ07298.1"/>
    </source>
</evidence>
<gene>
    <name evidence="3" type="ORF">SS7213T_10049</name>
</gene>
<keyword evidence="4" id="KW-1185">Reference proteome</keyword>
<dbReference type="PATRIC" id="fig|911238.3.peg.1758"/>
<comment type="caution">
    <text evidence="3">The sequence shown here is derived from an EMBL/GenBank/DDBJ whole genome shotgun (WGS) entry which is preliminary data.</text>
</comment>
<dbReference type="EMBL" id="AEUN01000486">
    <property type="protein sequence ID" value="EHJ07298.1"/>
    <property type="molecule type" value="Genomic_DNA"/>
</dbReference>
<keyword evidence="1" id="KW-0479">Metal-binding</keyword>
<proteinExistence type="predicted"/>
<dbReference type="Pfam" id="PF01903">
    <property type="entry name" value="CbiX"/>
    <property type="match status" value="1"/>
</dbReference>
<dbReference type="CDD" id="cd03416">
    <property type="entry name" value="CbiX_SirB_N"/>
    <property type="match status" value="1"/>
</dbReference>
<evidence type="ECO:0000313" key="4">
    <source>
        <dbReference type="Proteomes" id="UP000005413"/>
    </source>
</evidence>
<accession>G5JKI9</accession>
<sequence>MIGNIIVAHGMRKGQQNKALESFVGDMLKNESYHYEMAFLESDSQNLEQVMTKMIDEGIDQFRIIPLLIFSAMHYISDIPNILNSMTQQFPHISARVSQPLGTHQLMTLLVEQRINDAIDDDYLDVAVVVVAHGNGSGQFTKAHDELQDFVKTLTINKPTYARTLYGALSFKNDLDDIADQYDKLIVVPLFLYDGRLVNKVKQHMTEMNVNSDIYFTPSINFDPILNDIINDRLELMTV</sequence>
<dbReference type="OrthoDB" id="9797895at2"/>
<organism evidence="3 4">
    <name type="scientific">Staphylococcus simiae CCM 7213 = CCUG 51256</name>
    <dbReference type="NCBI Taxonomy" id="911238"/>
    <lineage>
        <taxon>Bacteria</taxon>
        <taxon>Bacillati</taxon>
        <taxon>Bacillota</taxon>
        <taxon>Bacilli</taxon>
        <taxon>Bacillales</taxon>
        <taxon>Staphylococcaceae</taxon>
        <taxon>Staphylococcus</taxon>
    </lineage>
</organism>
<evidence type="ECO:0000256" key="2">
    <source>
        <dbReference type="ARBA" id="ARBA00023239"/>
    </source>
</evidence>
<reference evidence="3 4" key="1">
    <citation type="journal article" date="2012" name="BMC Genomics">
        <title>Comparative genomic analysis of the genus Staphylococcus including Staphylococcus aureus and its newly described sister species Staphylococcus simiae.</title>
        <authorList>
            <person name="Suzuki H."/>
            <person name="Lefebure T."/>
            <person name="Pavinski Bitar P."/>
            <person name="Stanhope M.J."/>
        </authorList>
    </citation>
    <scope>NUCLEOTIDE SEQUENCE [LARGE SCALE GENOMIC DNA]</scope>
    <source>
        <strain evidence="3 4">CCM 7213</strain>
    </source>
</reference>
<keyword evidence="2" id="KW-0456">Lyase</keyword>
<dbReference type="PANTHER" id="PTHR33542">
    <property type="entry name" value="SIROHYDROCHLORIN FERROCHELATASE, CHLOROPLASTIC"/>
    <property type="match status" value="1"/>
</dbReference>
<dbReference type="PANTHER" id="PTHR33542:SF3">
    <property type="entry name" value="SIROHYDROCHLORIN FERROCHELATASE, CHLOROPLASTIC"/>
    <property type="match status" value="1"/>
</dbReference>
<dbReference type="SUPFAM" id="SSF53800">
    <property type="entry name" value="Chelatase"/>
    <property type="match status" value="1"/>
</dbReference>
<dbReference type="GO" id="GO:0016829">
    <property type="term" value="F:lyase activity"/>
    <property type="evidence" value="ECO:0007669"/>
    <property type="project" value="UniProtKB-KW"/>
</dbReference>
<dbReference type="Proteomes" id="UP000005413">
    <property type="component" value="Unassembled WGS sequence"/>
</dbReference>
<dbReference type="AlphaFoldDB" id="G5JKI9"/>
<protein>
    <submittedName>
        <fullName evidence="3">NirR protein</fullName>
    </submittedName>
</protein>
<dbReference type="RefSeq" id="WP_002464700.1">
    <property type="nucleotide sequence ID" value="NZ_AEUN01000486.1"/>
</dbReference>
<name>G5JKI9_9STAP</name>
<dbReference type="InterPro" id="IPR002762">
    <property type="entry name" value="CbiX-like"/>
</dbReference>
<dbReference type="InterPro" id="IPR050963">
    <property type="entry name" value="Sirohydro_Cobaltochel/CbiX"/>
</dbReference>
<dbReference type="GO" id="GO:0046872">
    <property type="term" value="F:metal ion binding"/>
    <property type="evidence" value="ECO:0007669"/>
    <property type="project" value="UniProtKB-KW"/>
</dbReference>
<dbReference type="Gene3D" id="3.40.50.1400">
    <property type="match status" value="2"/>
</dbReference>
<evidence type="ECO:0000256" key="1">
    <source>
        <dbReference type="ARBA" id="ARBA00022723"/>
    </source>
</evidence>